<evidence type="ECO:0000313" key="10">
    <source>
        <dbReference type="Proteomes" id="UP000032544"/>
    </source>
</evidence>
<evidence type="ECO:0000256" key="1">
    <source>
        <dbReference type="ARBA" id="ARBA00001913"/>
    </source>
</evidence>
<gene>
    <name evidence="9" type="ORF">LH29_15100</name>
</gene>
<dbReference type="CDD" id="cd16144">
    <property type="entry name" value="ARS_like"/>
    <property type="match status" value="1"/>
</dbReference>
<dbReference type="Proteomes" id="UP000032544">
    <property type="component" value="Unassembled WGS sequence"/>
</dbReference>
<dbReference type="Gene3D" id="3.40.720.10">
    <property type="entry name" value="Alkaline Phosphatase, subunit A"/>
    <property type="match status" value="1"/>
</dbReference>
<dbReference type="SUPFAM" id="SSF53649">
    <property type="entry name" value="Alkaline phosphatase-like"/>
    <property type="match status" value="1"/>
</dbReference>
<keyword evidence="6" id="KW-0106">Calcium</keyword>
<dbReference type="EMBL" id="JRHC01000003">
    <property type="protein sequence ID" value="KJF43530.1"/>
    <property type="molecule type" value="Genomic_DNA"/>
</dbReference>
<reference evidence="9 10" key="1">
    <citation type="submission" date="2014-09" db="EMBL/GenBank/DDBJ databases">
        <title>Draft Genome Sequence of Draconibacterium sp. JN14CK-3.</title>
        <authorList>
            <person name="Dong C."/>
            <person name="Lai Q."/>
            <person name="Shao Z."/>
        </authorList>
    </citation>
    <scope>NUCLEOTIDE SEQUENCE [LARGE SCALE GENOMIC DNA]</scope>
    <source>
        <strain evidence="9 10">JN14CK-3</strain>
    </source>
</reference>
<evidence type="ECO:0000256" key="3">
    <source>
        <dbReference type="ARBA" id="ARBA00022723"/>
    </source>
</evidence>
<dbReference type="STRING" id="1544798.LH29_15100"/>
<dbReference type="Pfam" id="PF00884">
    <property type="entry name" value="Sulfatase"/>
    <property type="match status" value="1"/>
</dbReference>
<protein>
    <submittedName>
        <fullName evidence="9">Sulfatase</fullName>
    </submittedName>
</protein>
<keyword evidence="10" id="KW-1185">Reference proteome</keyword>
<evidence type="ECO:0000313" key="9">
    <source>
        <dbReference type="EMBL" id="KJF43530.1"/>
    </source>
</evidence>
<feature type="domain" description="Sulfatase N-terminal" evidence="8">
    <location>
        <begin position="37"/>
        <end position="378"/>
    </location>
</feature>
<comment type="caution">
    <text evidence="9">The sequence shown here is derived from an EMBL/GenBank/DDBJ whole genome shotgun (WGS) entry which is preliminary data.</text>
</comment>
<dbReference type="InterPro" id="IPR000917">
    <property type="entry name" value="Sulfatase_N"/>
</dbReference>
<dbReference type="PROSITE" id="PS00149">
    <property type="entry name" value="SULFATASE_2"/>
    <property type="match status" value="1"/>
</dbReference>
<proteinExistence type="inferred from homology"/>
<dbReference type="InterPro" id="IPR050738">
    <property type="entry name" value="Sulfatase"/>
</dbReference>
<dbReference type="PANTHER" id="PTHR42693:SF42">
    <property type="entry name" value="ARYLSULFATASE G"/>
    <property type="match status" value="1"/>
</dbReference>
<keyword evidence="5" id="KW-0378">Hydrolase</keyword>
<sequence>MKSVKAPYLPLIMFFVLFSAGCNNQKTTKQVEDKSKPNILFILADDLGYSDLSCMGSDYYETPNIDCIADAGMVFTDGYAGCQVCSPSRATIMTGQFTARHGITDWIGAPEGEEWQKRQRFTKVLPAEYKHHMDTNVVTLPMALKEGGYTTFFAGKWHLGDAGFYPENYGFDINKGGYHSGSPHGGYFSPWQNPNLSNKEPGENLSMRLAKETVKFIESSKDKPFLAYLSFYAVHGPIQTSQEKWSKYRNKAESQGIADSGFEEGDLLPMRMYQDNPVYAGLIETMDDAVGIVLNALKENGLDKNTIVIFTSDNGGVTSGDNYSTNCLPLKGGKGYQWEGGIRVPYIIHVPWLKNGGQSNNTPVAGSDFYPTLLDLAGLPLQPENHLDGKSLLPLLKGMAMDERPLYWHYPHYGNQGGRPVSIMRSGDWKLIHFWEDGRNELYNLSVDIHEDHNLAKQQPSITTEMAHQLFAWLEEVDAQYPQQDSTYDAEKEATAIMQKKEKMLKQQETLRRNMLKKDWQPNADWWGSNLTVD</sequence>
<accession>A0A0D8J954</accession>
<dbReference type="GO" id="GO:0046872">
    <property type="term" value="F:metal ion binding"/>
    <property type="evidence" value="ECO:0007669"/>
    <property type="project" value="UniProtKB-KW"/>
</dbReference>
<dbReference type="Gene3D" id="3.30.1120.10">
    <property type="match status" value="1"/>
</dbReference>
<keyword evidence="4 7" id="KW-0732">Signal</keyword>
<dbReference type="PROSITE" id="PS51257">
    <property type="entry name" value="PROKAR_LIPOPROTEIN"/>
    <property type="match status" value="1"/>
</dbReference>
<feature type="chain" id="PRO_5002330700" evidence="7">
    <location>
        <begin position="22"/>
        <end position="534"/>
    </location>
</feature>
<organism evidence="9 10">
    <name type="scientific">Draconibacterium sediminis</name>
    <dbReference type="NCBI Taxonomy" id="1544798"/>
    <lineage>
        <taxon>Bacteria</taxon>
        <taxon>Pseudomonadati</taxon>
        <taxon>Bacteroidota</taxon>
        <taxon>Bacteroidia</taxon>
        <taxon>Marinilabiliales</taxon>
        <taxon>Prolixibacteraceae</taxon>
        <taxon>Draconibacterium</taxon>
    </lineage>
</organism>
<dbReference type="AlphaFoldDB" id="A0A0D8J954"/>
<dbReference type="InterPro" id="IPR017850">
    <property type="entry name" value="Alkaline_phosphatase_core_sf"/>
</dbReference>
<evidence type="ECO:0000256" key="7">
    <source>
        <dbReference type="SAM" id="SignalP"/>
    </source>
</evidence>
<dbReference type="PANTHER" id="PTHR42693">
    <property type="entry name" value="ARYLSULFATASE FAMILY MEMBER"/>
    <property type="match status" value="1"/>
</dbReference>
<dbReference type="RefSeq" id="WP_045030946.1">
    <property type="nucleotide sequence ID" value="NZ_JRHC01000003.1"/>
</dbReference>
<evidence type="ECO:0000259" key="8">
    <source>
        <dbReference type="Pfam" id="PF00884"/>
    </source>
</evidence>
<dbReference type="PATRIC" id="fig|1544798.3.peg.3187"/>
<evidence type="ECO:0000256" key="2">
    <source>
        <dbReference type="ARBA" id="ARBA00008779"/>
    </source>
</evidence>
<comment type="similarity">
    <text evidence="2">Belongs to the sulfatase family.</text>
</comment>
<dbReference type="GO" id="GO:0004065">
    <property type="term" value="F:arylsulfatase activity"/>
    <property type="evidence" value="ECO:0007669"/>
    <property type="project" value="TreeGrafter"/>
</dbReference>
<evidence type="ECO:0000256" key="6">
    <source>
        <dbReference type="ARBA" id="ARBA00022837"/>
    </source>
</evidence>
<dbReference type="InterPro" id="IPR024607">
    <property type="entry name" value="Sulfatase_CS"/>
</dbReference>
<evidence type="ECO:0000256" key="5">
    <source>
        <dbReference type="ARBA" id="ARBA00022801"/>
    </source>
</evidence>
<feature type="signal peptide" evidence="7">
    <location>
        <begin position="1"/>
        <end position="21"/>
    </location>
</feature>
<name>A0A0D8J954_9BACT</name>
<keyword evidence="3" id="KW-0479">Metal-binding</keyword>
<comment type="cofactor">
    <cofactor evidence="1">
        <name>Ca(2+)</name>
        <dbReference type="ChEBI" id="CHEBI:29108"/>
    </cofactor>
</comment>
<evidence type="ECO:0000256" key="4">
    <source>
        <dbReference type="ARBA" id="ARBA00022729"/>
    </source>
</evidence>